<evidence type="ECO:0000256" key="6">
    <source>
        <dbReference type="ARBA" id="ARBA00022837"/>
    </source>
</evidence>
<keyword evidence="4 11" id="KW-0479">Metal-binding</keyword>
<evidence type="ECO:0000256" key="1">
    <source>
        <dbReference type="ARBA" id="ARBA00001913"/>
    </source>
</evidence>
<sequence>MGADDERMEGIVAAFKHAWDAYARDAMGCDEYHPLSRSGDNFTTEGGIGYTIVDAIDTMYLMGLRTEYETARRWIETELSFNHSSKAVSTFETTIRVLGGLLSAHYLTSDTLYLKHAEDLGRRLVVAFNTSSGVPHPTVNLGKPNEPHYSYVTSLAEAGSLQLEFKYLAELTQNKTYWEKAEHAITVIRKGLLPNGLAPTRLRVQQGTFQDSVVRLGSLADSYYEYLLKQYLQTQSTETIYQMMYNKAVDGIAENLMHETPEEHLAYMAELNPWGSTSNSSWMLGHRQEHLVCFLAGSLMLGAVTSGSQNGHQRVSFPTKPHELSPRGLRNWKMGIDLLEGCMSTHNTKTGLAPEVAEFRAINDTNYRYDKDWFIPRSLRLASTNRSPYEARYLLRPEVVESIFIAWRLTGNARYRDWAWDIFSSIQRHARIPTGGYGTVSDVDQVPAKLLDKQETFFMSEMLKYLYLTFADANVLPLHETVFNTEAHPFPIFSPTVTSRSDHLDIDINKDA</sequence>
<accession>A0AA38PED4</accession>
<comment type="cofactor">
    <cofactor evidence="1 11">
        <name>Ca(2+)</name>
        <dbReference type="ChEBI" id="CHEBI:29108"/>
    </cofactor>
</comment>
<comment type="catalytic activity">
    <reaction evidence="8">
        <text>N(4)-(alpha-D-Man-(1-&gt;2)-alpha-D-Man-(1-&gt;2)-alpha-D-Man-(1-&gt;3)-[alpha-D-Man-(1-&gt;3)-[alpha-D-Man-(1-&gt;2)-alpha-D-Man-(1-&gt;6)]-alpha-D-Man-(1-&gt;6)]-beta-D-Man-(1-&gt;4)-beta-D-GlcNAc-(1-&gt;4)-beta-D-GlcNAc)-L-asparaginyl-[protein] (N-glucan mannose isomer 8A1,2,3B1,3) + 3 H2O = N(4)-(alpha-D-Man-(1-&gt;3)-[alpha-D-Man-(1-&gt;3)-[alpha-D-Man-(1-&gt;6)]-alpha-D-Man-(1-&gt;6)]-beta-D-Man-(1-&gt;4)-beta-D-GlcNAc-(1-&gt;4)-beta-D-GlcNAc)-L-asparaginyl-[protein] (N-glucan mannose isomer 5A1,2) + 3 beta-D-mannose</text>
        <dbReference type="Rhea" id="RHEA:56028"/>
        <dbReference type="Rhea" id="RHEA-COMP:14358"/>
        <dbReference type="Rhea" id="RHEA-COMP:14367"/>
        <dbReference type="ChEBI" id="CHEBI:15377"/>
        <dbReference type="ChEBI" id="CHEBI:28563"/>
        <dbReference type="ChEBI" id="CHEBI:59087"/>
        <dbReference type="ChEBI" id="CHEBI:60628"/>
        <dbReference type="EC" id="3.2.1.113"/>
    </reaction>
</comment>
<comment type="catalytic activity">
    <reaction evidence="9">
        <text>N(4)-(alpha-D-Man-(1-&gt;2)-alpha-D-Man-(1-&gt;2)-alpha-D-Man-(1-&gt;3)-[alpha-D-Man-(1-&gt;2)-alpha-D-Man-(1-&gt;3)-[alpha-D-Man-(1-&gt;2)-alpha-D-Man-(1-&gt;6)]-alpha-D-Man-(1-&gt;6)]-beta-D-Man-(1-&gt;4)-beta-D-GlcNAc-(1-&gt;4)-beta-D-GlcNAc)-L-asparaginyl-[protein] (N-glucan mannose isomer 9A1,2,3B1,2,3) + 4 H2O = N(4)-(alpha-D-Man-(1-&gt;3)-[alpha-D-Man-(1-&gt;3)-[alpha-D-Man-(1-&gt;6)]-alpha-D-Man-(1-&gt;6)]-beta-D-Man-(1-&gt;4)-beta-D-GlcNAc-(1-&gt;4)-beta-D-GlcNAc)-L-asparaginyl-[protein] (N-glucan mannose isomer 5A1,2) + 4 beta-D-mannose</text>
        <dbReference type="Rhea" id="RHEA:56008"/>
        <dbReference type="Rhea" id="RHEA-COMP:14356"/>
        <dbReference type="Rhea" id="RHEA-COMP:14367"/>
        <dbReference type="ChEBI" id="CHEBI:15377"/>
        <dbReference type="ChEBI" id="CHEBI:28563"/>
        <dbReference type="ChEBI" id="CHEBI:59087"/>
        <dbReference type="ChEBI" id="CHEBI:139493"/>
        <dbReference type="EC" id="3.2.1.113"/>
    </reaction>
</comment>
<comment type="caution">
    <text evidence="14">The sequence shown here is derived from an EMBL/GenBank/DDBJ whole genome shotgun (WGS) entry which is preliminary data.</text>
</comment>
<dbReference type="GO" id="GO:0004571">
    <property type="term" value="F:mannosyl-oligosaccharide 1,2-alpha-mannosidase activity"/>
    <property type="evidence" value="ECO:0007669"/>
    <property type="project" value="UniProtKB-EC"/>
</dbReference>
<evidence type="ECO:0000256" key="10">
    <source>
        <dbReference type="PIRSR" id="PIRSR601382-1"/>
    </source>
</evidence>
<evidence type="ECO:0000256" key="2">
    <source>
        <dbReference type="ARBA" id="ARBA00004922"/>
    </source>
</evidence>
<feature type="disulfide bond" evidence="12">
    <location>
        <begin position="293"/>
        <end position="342"/>
    </location>
</feature>
<comment type="pathway">
    <text evidence="2">Protein modification; protein glycosylation.</text>
</comment>
<evidence type="ECO:0000313" key="15">
    <source>
        <dbReference type="Proteomes" id="UP001163846"/>
    </source>
</evidence>
<dbReference type="EMBL" id="MU806051">
    <property type="protein sequence ID" value="KAJ3841123.1"/>
    <property type="molecule type" value="Genomic_DNA"/>
</dbReference>
<evidence type="ECO:0000256" key="4">
    <source>
        <dbReference type="ARBA" id="ARBA00022723"/>
    </source>
</evidence>
<feature type="active site" evidence="10">
    <location>
        <position position="221"/>
    </location>
</feature>
<evidence type="ECO:0000256" key="9">
    <source>
        <dbReference type="ARBA" id="ARBA00048605"/>
    </source>
</evidence>
<keyword evidence="15" id="KW-1185">Reference proteome</keyword>
<evidence type="ECO:0000256" key="3">
    <source>
        <dbReference type="ARBA" id="ARBA00007658"/>
    </source>
</evidence>
<dbReference type="InterPro" id="IPR012341">
    <property type="entry name" value="6hp_glycosidase-like_sf"/>
</dbReference>
<feature type="active site" description="Proton donor" evidence="10">
    <location>
        <position position="355"/>
    </location>
</feature>
<evidence type="ECO:0000256" key="8">
    <source>
        <dbReference type="ARBA" id="ARBA00047669"/>
    </source>
</evidence>
<dbReference type="EC" id="3.2.1.-" evidence="13"/>
<proteinExistence type="inferred from homology"/>
<keyword evidence="5 13" id="KW-0378">Hydrolase</keyword>
<feature type="binding site" evidence="11">
    <location>
        <position position="485"/>
    </location>
    <ligand>
        <name>Ca(2+)</name>
        <dbReference type="ChEBI" id="CHEBI:29108"/>
    </ligand>
</feature>
<reference evidence="14" key="1">
    <citation type="submission" date="2022-08" db="EMBL/GenBank/DDBJ databases">
        <authorList>
            <consortium name="DOE Joint Genome Institute"/>
            <person name="Min B."/>
            <person name="Riley R."/>
            <person name="Sierra-Patev S."/>
            <person name="Naranjo-Ortiz M."/>
            <person name="Looney B."/>
            <person name="Konkel Z."/>
            <person name="Slot J.C."/>
            <person name="Sakamoto Y."/>
            <person name="Steenwyk J.L."/>
            <person name="Rokas A."/>
            <person name="Carro J."/>
            <person name="Camarero S."/>
            <person name="Ferreira P."/>
            <person name="Molpeceres G."/>
            <person name="Ruiz-Duenas F.J."/>
            <person name="Serrano A."/>
            <person name="Henrissat B."/>
            <person name="Drula E."/>
            <person name="Hughes K.W."/>
            <person name="Mata J.L."/>
            <person name="Ishikawa N.K."/>
            <person name="Vargas-Isla R."/>
            <person name="Ushijima S."/>
            <person name="Smith C.A."/>
            <person name="Ahrendt S."/>
            <person name="Andreopoulos W."/>
            <person name="He G."/>
            <person name="Labutti K."/>
            <person name="Lipzen A."/>
            <person name="Ng V."/>
            <person name="Sandor L."/>
            <person name="Barry K."/>
            <person name="Martinez A.T."/>
            <person name="Xiao Y."/>
            <person name="Gibbons J.G."/>
            <person name="Terashima K."/>
            <person name="Hibbett D.S."/>
            <person name="Grigoriev I.V."/>
        </authorList>
    </citation>
    <scope>NUCLEOTIDE SEQUENCE</scope>
    <source>
        <strain evidence="14">TFB9207</strain>
    </source>
</reference>
<dbReference type="Pfam" id="PF01532">
    <property type="entry name" value="Glyco_hydro_47"/>
    <property type="match status" value="1"/>
</dbReference>
<evidence type="ECO:0000256" key="11">
    <source>
        <dbReference type="PIRSR" id="PIRSR601382-2"/>
    </source>
</evidence>
<dbReference type="PRINTS" id="PR00747">
    <property type="entry name" value="GLYHDRLASE47"/>
</dbReference>
<dbReference type="SUPFAM" id="SSF48225">
    <property type="entry name" value="Seven-hairpin glycosidases"/>
    <property type="match status" value="1"/>
</dbReference>
<dbReference type="GO" id="GO:0005509">
    <property type="term" value="F:calcium ion binding"/>
    <property type="evidence" value="ECO:0007669"/>
    <property type="project" value="InterPro"/>
</dbReference>
<dbReference type="PANTHER" id="PTHR11742">
    <property type="entry name" value="MANNOSYL-OLIGOSACCHARIDE ALPHA-1,2-MANNOSIDASE-RELATED"/>
    <property type="match status" value="1"/>
</dbReference>
<dbReference type="GO" id="GO:0036503">
    <property type="term" value="P:ERAD pathway"/>
    <property type="evidence" value="ECO:0007669"/>
    <property type="project" value="UniProtKB-ARBA"/>
</dbReference>
<protein>
    <recommendedName>
        <fullName evidence="13">alpha-1,2-Mannosidase</fullName>
        <ecNumber evidence="13">3.2.1.-</ecNumber>
    </recommendedName>
</protein>
<keyword evidence="13" id="KW-0326">Glycosidase</keyword>
<dbReference type="GO" id="GO:0005975">
    <property type="term" value="P:carbohydrate metabolic process"/>
    <property type="evidence" value="ECO:0007669"/>
    <property type="project" value="InterPro"/>
</dbReference>
<dbReference type="Proteomes" id="UP001163846">
    <property type="component" value="Unassembled WGS sequence"/>
</dbReference>
<comment type="similarity">
    <text evidence="3 13">Belongs to the glycosyl hydrolase 47 family.</text>
</comment>
<dbReference type="GO" id="GO:0016020">
    <property type="term" value="C:membrane"/>
    <property type="evidence" value="ECO:0007669"/>
    <property type="project" value="InterPro"/>
</dbReference>
<evidence type="ECO:0000256" key="13">
    <source>
        <dbReference type="RuleBase" id="RU361193"/>
    </source>
</evidence>
<dbReference type="InterPro" id="IPR050749">
    <property type="entry name" value="Glycosyl_Hydrolase_47"/>
</dbReference>
<keyword evidence="6 11" id="KW-0106">Calcium</keyword>
<name>A0AA38PED4_9AGAR</name>
<dbReference type="GO" id="GO:0005783">
    <property type="term" value="C:endoplasmic reticulum"/>
    <property type="evidence" value="ECO:0007669"/>
    <property type="project" value="TreeGrafter"/>
</dbReference>
<evidence type="ECO:0000256" key="5">
    <source>
        <dbReference type="ARBA" id="ARBA00022801"/>
    </source>
</evidence>
<keyword evidence="7 12" id="KW-1015">Disulfide bond</keyword>
<feature type="active site" description="Proton donor" evidence="10">
    <location>
        <position position="92"/>
    </location>
</feature>
<evidence type="ECO:0000256" key="7">
    <source>
        <dbReference type="ARBA" id="ARBA00023157"/>
    </source>
</evidence>
<evidence type="ECO:0000313" key="14">
    <source>
        <dbReference type="EMBL" id="KAJ3841123.1"/>
    </source>
</evidence>
<dbReference type="Gene3D" id="1.50.10.10">
    <property type="match status" value="1"/>
</dbReference>
<gene>
    <name evidence="14" type="ORF">F5878DRAFT_716262</name>
</gene>
<evidence type="ECO:0000256" key="12">
    <source>
        <dbReference type="PIRSR" id="PIRSR601382-3"/>
    </source>
</evidence>
<dbReference type="InterPro" id="IPR001382">
    <property type="entry name" value="Glyco_hydro_47"/>
</dbReference>
<feature type="active site" evidence="10">
    <location>
        <position position="398"/>
    </location>
</feature>
<organism evidence="14 15">
    <name type="scientific">Lentinula raphanica</name>
    <dbReference type="NCBI Taxonomy" id="153919"/>
    <lineage>
        <taxon>Eukaryota</taxon>
        <taxon>Fungi</taxon>
        <taxon>Dikarya</taxon>
        <taxon>Basidiomycota</taxon>
        <taxon>Agaricomycotina</taxon>
        <taxon>Agaricomycetes</taxon>
        <taxon>Agaricomycetidae</taxon>
        <taxon>Agaricales</taxon>
        <taxon>Marasmiineae</taxon>
        <taxon>Omphalotaceae</taxon>
        <taxon>Lentinula</taxon>
    </lineage>
</organism>
<dbReference type="InterPro" id="IPR036026">
    <property type="entry name" value="Seven-hairpin_glycosidases"/>
</dbReference>
<dbReference type="PANTHER" id="PTHR11742:SF55">
    <property type="entry name" value="ENDOPLASMIC RETICULUM MANNOSYL-OLIGOSACCHARIDE 1,2-ALPHA-MANNOSIDASE"/>
    <property type="match status" value="1"/>
</dbReference>
<dbReference type="AlphaFoldDB" id="A0AA38PED4"/>